<evidence type="ECO:0000313" key="3">
    <source>
        <dbReference type="EMBL" id="XCJ15955.1"/>
    </source>
</evidence>
<accession>A0AAU8ICD2</accession>
<protein>
    <recommendedName>
        <fullName evidence="2">UPF0298 protein ABNN70_09545</fullName>
    </recommendedName>
</protein>
<organism evidence="3">
    <name type="scientific">Sporolactobacillus sp. Y61</name>
    <dbReference type="NCBI Taxonomy" id="3160863"/>
    <lineage>
        <taxon>Bacteria</taxon>
        <taxon>Bacillati</taxon>
        <taxon>Bacillota</taxon>
        <taxon>Bacilli</taxon>
        <taxon>Bacillales</taxon>
        <taxon>Sporolactobacillaceae</taxon>
        <taxon>Sporolactobacillus</taxon>
    </lineage>
</organism>
<comment type="subcellular location">
    <subcellularLocation>
        <location evidence="2">Cytoplasm</location>
    </subcellularLocation>
</comment>
<gene>
    <name evidence="3" type="ORF">ABNN70_09545</name>
</gene>
<reference evidence="3" key="1">
    <citation type="submission" date="2024-06" db="EMBL/GenBank/DDBJ databases">
        <authorList>
            <person name="Fan A."/>
            <person name="Zhang F.Y."/>
            <person name="Zhang L."/>
        </authorList>
    </citation>
    <scope>NUCLEOTIDE SEQUENCE</scope>
    <source>
        <strain evidence="3">Y61</strain>
    </source>
</reference>
<dbReference type="InterPro" id="IPR016979">
    <property type="entry name" value="DUF2129"/>
</dbReference>
<sequence length="90" mass="10939">MQIQERDGLIIWLYHTKHLRILKRYGYLHYVSKRMKYAVLYCNHEATNSVVEKLSKLKFVRKVDYSHLQEIKTTYENGKTKNEERDSVFN</sequence>
<proteinExistence type="inferred from homology"/>
<dbReference type="GO" id="GO:0005737">
    <property type="term" value="C:cytoplasm"/>
    <property type="evidence" value="ECO:0007669"/>
    <property type="project" value="UniProtKB-SubCell"/>
</dbReference>
<keyword evidence="1 2" id="KW-0963">Cytoplasm</keyword>
<dbReference type="AlphaFoldDB" id="A0AAU8ICD2"/>
<evidence type="ECO:0000256" key="1">
    <source>
        <dbReference type="ARBA" id="ARBA00022490"/>
    </source>
</evidence>
<dbReference type="Pfam" id="PF09902">
    <property type="entry name" value="DUF2129"/>
    <property type="match status" value="1"/>
</dbReference>
<dbReference type="HAMAP" id="MF_01126">
    <property type="entry name" value="UPF0298"/>
    <property type="match status" value="1"/>
</dbReference>
<evidence type="ECO:0000256" key="2">
    <source>
        <dbReference type="HAMAP-Rule" id="MF_01126"/>
    </source>
</evidence>
<dbReference type="RefSeq" id="WP_353947666.1">
    <property type="nucleotide sequence ID" value="NZ_CP159510.1"/>
</dbReference>
<comment type="similarity">
    <text evidence="2">Belongs to the UPF0298 family.</text>
</comment>
<dbReference type="PIRSF" id="PIRSF031653">
    <property type="entry name" value="UCP031653"/>
    <property type="match status" value="1"/>
</dbReference>
<dbReference type="EMBL" id="CP159510">
    <property type="protein sequence ID" value="XCJ15955.1"/>
    <property type="molecule type" value="Genomic_DNA"/>
</dbReference>
<name>A0AAU8ICD2_9BACL</name>